<reference evidence="3" key="1">
    <citation type="submission" date="2022-11" db="UniProtKB">
        <authorList>
            <consortium name="WormBaseParasite"/>
        </authorList>
    </citation>
    <scope>IDENTIFICATION</scope>
</reference>
<evidence type="ECO:0000256" key="1">
    <source>
        <dbReference type="SAM" id="MobiDB-lite"/>
    </source>
</evidence>
<dbReference type="Proteomes" id="UP000887566">
    <property type="component" value="Unplaced"/>
</dbReference>
<organism evidence="2 3">
    <name type="scientific">Plectus sambesii</name>
    <dbReference type="NCBI Taxonomy" id="2011161"/>
    <lineage>
        <taxon>Eukaryota</taxon>
        <taxon>Metazoa</taxon>
        <taxon>Ecdysozoa</taxon>
        <taxon>Nematoda</taxon>
        <taxon>Chromadorea</taxon>
        <taxon>Plectida</taxon>
        <taxon>Plectina</taxon>
        <taxon>Plectoidea</taxon>
        <taxon>Plectidae</taxon>
        <taxon>Plectus</taxon>
    </lineage>
</organism>
<keyword evidence="2" id="KW-1185">Reference proteome</keyword>
<accession>A0A914W9E9</accession>
<protein>
    <submittedName>
        <fullName evidence="3">Uncharacterized protein</fullName>
    </submittedName>
</protein>
<feature type="compositionally biased region" description="Basic and acidic residues" evidence="1">
    <location>
        <begin position="7"/>
        <end position="44"/>
    </location>
</feature>
<dbReference type="WBParaSite" id="PSAMB.scaffold3476size18110.g21621.t1">
    <property type="protein sequence ID" value="PSAMB.scaffold3476size18110.g21621.t1"/>
    <property type="gene ID" value="PSAMB.scaffold3476size18110.g21621"/>
</dbReference>
<proteinExistence type="predicted"/>
<evidence type="ECO:0000313" key="3">
    <source>
        <dbReference type="WBParaSite" id="PSAMB.scaffold3476size18110.g21621.t1"/>
    </source>
</evidence>
<feature type="region of interest" description="Disordered" evidence="1">
    <location>
        <begin position="153"/>
        <end position="175"/>
    </location>
</feature>
<dbReference type="AlphaFoldDB" id="A0A914W9E9"/>
<name>A0A914W9E9_9BILA</name>
<evidence type="ECO:0000313" key="2">
    <source>
        <dbReference type="Proteomes" id="UP000887566"/>
    </source>
</evidence>
<sequence length="204" mass="22675">MRRSGRWRADKWAATRTIDRRPRRPTERRTDGGRRGHKGADEATKAAIASSPFLSPLLTPHWRRATKYPHERRRNNAKADASIPIETIRTLTTTRPAFVRPQLLTSWQSELGPTRKLATPRAPPSQTGSRIAPCHSKWQTVDLANNGCAVGNRQTVAPSDPRPTHRASTLENKTPHATLYQSFLPIIAGRQSASDHSTPAATTN</sequence>
<feature type="region of interest" description="Disordered" evidence="1">
    <location>
        <begin position="1"/>
        <end position="55"/>
    </location>
</feature>